<dbReference type="AlphaFoldDB" id="A0A8H9L1L7"/>
<evidence type="ECO:0000259" key="8">
    <source>
        <dbReference type="Pfam" id="PF25004"/>
    </source>
</evidence>
<dbReference type="GO" id="GO:0032259">
    <property type="term" value="P:methylation"/>
    <property type="evidence" value="ECO:0007669"/>
    <property type="project" value="UniProtKB-KW"/>
</dbReference>
<comment type="similarity">
    <text evidence="1">Belongs to the eukaryotic/archaeal PrmC-related family.</text>
</comment>
<dbReference type="InterPro" id="IPR029063">
    <property type="entry name" value="SAM-dependent_MTases_sf"/>
</dbReference>
<dbReference type="CDD" id="cd02440">
    <property type="entry name" value="AdoMet_MTases"/>
    <property type="match status" value="1"/>
</dbReference>
<dbReference type="PANTHER" id="PTHR45875:SF1">
    <property type="entry name" value="METHYLTRANSFERASE N6AMT1"/>
    <property type="match status" value="1"/>
</dbReference>
<proteinExistence type="inferred from homology"/>
<keyword evidence="3 9" id="KW-0808">Transferase</keyword>
<dbReference type="Proteomes" id="UP000648535">
    <property type="component" value="Unassembled WGS sequence"/>
</dbReference>
<dbReference type="InterPro" id="IPR056684">
    <property type="entry name" value="DUF7782"/>
</dbReference>
<dbReference type="GO" id="GO:0035657">
    <property type="term" value="C:eRF1 methyltransferase complex"/>
    <property type="evidence" value="ECO:0007669"/>
    <property type="project" value="TreeGrafter"/>
</dbReference>
<evidence type="ECO:0000259" key="6">
    <source>
        <dbReference type="Pfam" id="PF05175"/>
    </source>
</evidence>
<feature type="domain" description="DUF7059" evidence="7">
    <location>
        <begin position="56"/>
        <end position="136"/>
    </location>
</feature>
<keyword evidence="4" id="KW-0949">S-adenosyl-L-methionine</keyword>
<dbReference type="GO" id="GO:0008757">
    <property type="term" value="F:S-adenosylmethionine-dependent methyltransferase activity"/>
    <property type="evidence" value="ECO:0007669"/>
    <property type="project" value="TreeGrafter"/>
</dbReference>
<gene>
    <name evidence="9" type="ORF">GCM10009769_32880</name>
</gene>
<accession>A0A8H9L1L7</accession>
<evidence type="ECO:0000313" key="10">
    <source>
        <dbReference type="Proteomes" id="UP000648535"/>
    </source>
</evidence>
<dbReference type="PROSITE" id="PS00092">
    <property type="entry name" value="N6_MTASE"/>
    <property type="match status" value="1"/>
</dbReference>
<dbReference type="SUPFAM" id="SSF53335">
    <property type="entry name" value="S-adenosyl-L-methionine-dependent methyltransferases"/>
    <property type="match status" value="1"/>
</dbReference>
<dbReference type="InterPro" id="IPR052190">
    <property type="entry name" value="Euk-Arch_PrmC-MTase"/>
</dbReference>
<evidence type="ECO:0000256" key="5">
    <source>
        <dbReference type="SAM" id="MobiDB-lite"/>
    </source>
</evidence>
<dbReference type="Pfam" id="PF25004">
    <property type="entry name" value="DUF7782"/>
    <property type="match status" value="1"/>
</dbReference>
<dbReference type="Pfam" id="PF23186">
    <property type="entry name" value="DUF7059"/>
    <property type="match status" value="1"/>
</dbReference>
<protein>
    <submittedName>
        <fullName evidence="9">Methyltransferase</fullName>
    </submittedName>
</protein>
<dbReference type="Gene3D" id="3.40.50.150">
    <property type="entry name" value="Vaccinia Virus protein VP39"/>
    <property type="match status" value="1"/>
</dbReference>
<keyword evidence="2 9" id="KW-0489">Methyltransferase</keyword>
<reference evidence="9" key="1">
    <citation type="journal article" date="2014" name="Int. J. Syst. Evol. Microbiol.">
        <title>Complete genome sequence of Corynebacterium casei LMG S-19264T (=DSM 44701T), isolated from a smear-ripened cheese.</title>
        <authorList>
            <consortium name="US DOE Joint Genome Institute (JGI-PGF)"/>
            <person name="Walter F."/>
            <person name="Albersmeier A."/>
            <person name="Kalinowski J."/>
            <person name="Ruckert C."/>
        </authorList>
    </citation>
    <scope>NUCLEOTIDE SEQUENCE</scope>
    <source>
        <strain evidence="9">JCM 1480</strain>
    </source>
</reference>
<evidence type="ECO:0000256" key="4">
    <source>
        <dbReference type="ARBA" id="ARBA00022691"/>
    </source>
</evidence>
<feature type="region of interest" description="Disordered" evidence="5">
    <location>
        <begin position="1"/>
        <end position="43"/>
    </location>
</feature>
<organism evidence="9 10">
    <name type="scientific">Curtobacterium luteum</name>
    <dbReference type="NCBI Taxonomy" id="33881"/>
    <lineage>
        <taxon>Bacteria</taxon>
        <taxon>Bacillati</taxon>
        <taxon>Actinomycetota</taxon>
        <taxon>Actinomycetes</taxon>
        <taxon>Micrococcales</taxon>
        <taxon>Microbacteriaceae</taxon>
        <taxon>Curtobacterium</taxon>
    </lineage>
</organism>
<dbReference type="Pfam" id="PF05175">
    <property type="entry name" value="MTS"/>
    <property type="match status" value="1"/>
</dbReference>
<feature type="compositionally biased region" description="Polar residues" evidence="5">
    <location>
        <begin position="1"/>
        <end position="22"/>
    </location>
</feature>
<dbReference type="EMBL" id="BMOI01000019">
    <property type="protein sequence ID" value="GGL12318.1"/>
    <property type="molecule type" value="Genomic_DNA"/>
</dbReference>
<evidence type="ECO:0000256" key="1">
    <source>
        <dbReference type="ARBA" id="ARBA00006149"/>
    </source>
</evidence>
<comment type="caution">
    <text evidence="9">The sequence shown here is derived from an EMBL/GenBank/DDBJ whole genome shotgun (WGS) entry which is preliminary data.</text>
</comment>
<evidence type="ECO:0000256" key="2">
    <source>
        <dbReference type="ARBA" id="ARBA00022603"/>
    </source>
</evidence>
<evidence type="ECO:0000256" key="3">
    <source>
        <dbReference type="ARBA" id="ARBA00022679"/>
    </source>
</evidence>
<evidence type="ECO:0000259" key="7">
    <source>
        <dbReference type="Pfam" id="PF23186"/>
    </source>
</evidence>
<dbReference type="GO" id="GO:0003676">
    <property type="term" value="F:nucleic acid binding"/>
    <property type="evidence" value="ECO:0007669"/>
    <property type="project" value="InterPro"/>
</dbReference>
<dbReference type="GO" id="GO:0008276">
    <property type="term" value="F:protein methyltransferase activity"/>
    <property type="evidence" value="ECO:0007669"/>
    <property type="project" value="TreeGrafter"/>
</dbReference>
<sequence length="564" mass="59443">MTPASQGSPASHGSQGSPTSHGSPVGPSPRQPRTTHRLPTIATEPGVTAIAADLDAAGFTVERLDSLWGAEAAASLHRGSRVAALRALASRESSPLATLATLFVLGLPVSRAHADAAFPTAGVDRVVAAGLLRLDPTSSDDSGLPLDVADVLVHPTVDLRPYAFVDDLGAGSWWIVSDLGELALGTALGEEHVLGIGGATTTLSGLQLPVHVGRVLDLGTGCGIQAMHARRFADQVVATDISRRAFDIARFNVALNGLDGIEFRLGSLFEPVAGERFDRIVSNPPFVITPRREGVPAYEYRDGGMVGDTLVETVLRGLEEHLEPGGTAQLLGNWEYRWGSDGLERVSSWFADAELDVWVVERERQDPPAYAETWIRDGGTKPGTAEFDQLVDAWLDDFRDRRVTGVGFGYVVVRRAPHDTDVPGGTPHLRRFERVPETLGSNPAGLGATVARALDAAAWLAVHDDAALAAAHLRVAGDVTEERAYWPGNDDPTVMTLVQGGGFGRRVDADTALAAFVGACDGELSVAAIVGAIAQITGVDEAALTADLLPRARDLVLDGLLLPA</sequence>
<dbReference type="InterPro" id="IPR055487">
    <property type="entry name" value="DUF7059"/>
</dbReference>
<reference evidence="9" key="2">
    <citation type="submission" date="2020-09" db="EMBL/GenBank/DDBJ databases">
        <authorList>
            <person name="Sun Q."/>
            <person name="Ohkuma M."/>
        </authorList>
    </citation>
    <scope>NUCLEOTIDE SEQUENCE</scope>
    <source>
        <strain evidence="9">JCM 1480</strain>
    </source>
</reference>
<name>A0A8H9L1L7_9MICO</name>
<dbReference type="InterPro" id="IPR002052">
    <property type="entry name" value="DNA_methylase_N6_adenine_CS"/>
</dbReference>
<dbReference type="InterPro" id="IPR007848">
    <property type="entry name" value="Small_mtfrase_dom"/>
</dbReference>
<feature type="domain" description="DUF7782" evidence="8">
    <location>
        <begin position="454"/>
        <end position="563"/>
    </location>
</feature>
<feature type="domain" description="Methyltransferase small" evidence="6">
    <location>
        <begin position="207"/>
        <end position="287"/>
    </location>
</feature>
<evidence type="ECO:0000313" key="9">
    <source>
        <dbReference type="EMBL" id="GGL12318.1"/>
    </source>
</evidence>
<dbReference type="PANTHER" id="PTHR45875">
    <property type="entry name" value="METHYLTRANSFERASE N6AMT1"/>
    <property type="match status" value="1"/>
</dbReference>
<dbReference type="GO" id="GO:0008170">
    <property type="term" value="F:N-methyltransferase activity"/>
    <property type="evidence" value="ECO:0007669"/>
    <property type="project" value="UniProtKB-ARBA"/>
</dbReference>